<protein>
    <submittedName>
        <fullName evidence="2">Putative non-LTR retroelement reverse transcriptase</fullName>
    </submittedName>
</protein>
<name>A0A392TA45_9FABA</name>
<feature type="non-terminal residue" evidence="2">
    <location>
        <position position="62"/>
    </location>
</feature>
<evidence type="ECO:0000313" key="3">
    <source>
        <dbReference type="Proteomes" id="UP000265520"/>
    </source>
</evidence>
<keyword evidence="3" id="KW-1185">Reference proteome</keyword>
<reference evidence="2 3" key="1">
    <citation type="journal article" date="2018" name="Front. Plant Sci.">
        <title>Red Clover (Trifolium pratense) and Zigzag Clover (T. medium) - A Picture of Genomic Similarities and Differences.</title>
        <authorList>
            <person name="Dluhosova J."/>
            <person name="Istvanek J."/>
            <person name="Nedelnik J."/>
            <person name="Repkova J."/>
        </authorList>
    </citation>
    <scope>NUCLEOTIDE SEQUENCE [LARGE SCALE GENOMIC DNA]</scope>
    <source>
        <strain evidence="3">cv. 10/8</strain>
        <tissue evidence="2">Leaf</tissue>
    </source>
</reference>
<accession>A0A392TA45</accession>
<feature type="domain" description="Reverse transcriptase zinc-binding" evidence="1">
    <location>
        <begin position="3"/>
        <end position="59"/>
    </location>
</feature>
<dbReference type="InterPro" id="IPR026960">
    <property type="entry name" value="RVT-Znf"/>
</dbReference>
<keyword evidence="2" id="KW-0695">RNA-directed DNA polymerase</keyword>
<sequence length="62" mass="7293">MEVAERVRVFVWLLKHNRLMTNARKHKMGLGSAACWWCNDTDETALHVLRDCPYAMALWMNT</sequence>
<dbReference type="AlphaFoldDB" id="A0A392TA45"/>
<evidence type="ECO:0000259" key="1">
    <source>
        <dbReference type="Pfam" id="PF13966"/>
    </source>
</evidence>
<keyword evidence="2" id="KW-0808">Transferase</keyword>
<keyword evidence="2" id="KW-0548">Nucleotidyltransferase</keyword>
<comment type="caution">
    <text evidence="2">The sequence shown here is derived from an EMBL/GenBank/DDBJ whole genome shotgun (WGS) entry which is preliminary data.</text>
</comment>
<dbReference type="Pfam" id="PF13966">
    <property type="entry name" value="zf-RVT"/>
    <property type="match status" value="1"/>
</dbReference>
<dbReference type="Proteomes" id="UP000265520">
    <property type="component" value="Unassembled WGS sequence"/>
</dbReference>
<dbReference type="EMBL" id="LXQA010537985">
    <property type="protein sequence ID" value="MCI57949.1"/>
    <property type="molecule type" value="Genomic_DNA"/>
</dbReference>
<dbReference type="GO" id="GO:0003964">
    <property type="term" value="F:RNA-directed DNA polymerase activity"/>
    <property type="evidence" value="ECO:0007669"/>
    <property type="project" value="UniProtKB-KW"/>
</dbReference>
<evidence type="ECO:0000313" key="2">
    <source>
        <dbReference type="EMBL" id="MCI57949.1"/>
    </source>
</evidence>
<organism evidence="2 3">
    <name type="scientific">Trifolium medium</name>
    <dbReference type="NCBI Taxonomy" id="97028"/>
    <lineage>
        <taxon>Eukaryota</taxon>
        <taxon>Viridiplantae</taxon>
        <taxon>Streptophyta</taxon>
        <taxon>Embryophyta</taxon>
        <taxon>Tracheophyta</taxon>
        <taxon>Spermatophyta</taxon>
        <taxon>Magnoliopsida</taxon>
        <taxon>eudicotyledons</taxon>
        <taxon>Gunneridae</taxon>
        <taxon>Pentapetalae</taxon>
        <taxon>rosids</taxon>
        <taxon>fabids</taxon>
        <taxon>Fabales</taxon>
        <taxon>Fabaceae</taxon>
        <taxon>Papilionoideae</taxon>
        <taxon>50 kb inversion clade</taxon>
        <taxon>NPAAA clade</taxon>
        <taxon>Hologalegina</taxon>
        <taxon>IRL clade</taxon>
        <taxon>Trifolieae</taxon>
        <taxon>Trifolium</taxon>
    </lineage>
</organism>
<proteinExistence type="predicted"/>